<dbReference type="OrthoDB" id="2016523at2759"/>
<dbReference type="PANTHER" id="PTHR31410">
    <property type="entry name" value="TRANSMEMBRANE PROTEIN 246"/>
    <property type="match status" value="1"/>
</dbReference>
<dbReference type="InterPro" id="IPR029675">
    <property type="entry name" value="PGAP4"/>
</dbReference>
<evidence type="ECO:0000313" key="2">
    <source>
        <dbReference type="Proteomes" id="UP000267096"/>
    </source>
</evidence>
<dbReference type="GO" id="GO:0016757">
    <property type="term" value="F:glycosyltransferase activity"/>
    <property type="evidence" value="ECO:0007669"/>
    <property type="project" value="InterPro"/>
</dbReference>
<dbReference type="GO" id="GO:0000139">
    <property type="term" value="C:Golgi membrane"/>
    <property type="evidence" value="ECO:0007669"/>
    <property type="project" value="InterPro"/>
</dbReference>
<dbReference type="AlphaFoldDB" id="A0A0M3KHU3"/>
<dbReference type="EMBL" id="UYRR01038308">
    <property type="protein sequence ID" value="VDK73226.1"/>
    <property type="molecule type" value="Genomic_DNA"/>
</dbReference>
<evidence type="ECO:0000313" key="1">
    <source>
        <dbReference type="EMBL" id="VDK73226.1"/>
    </source>
</evidence>
<dbReference type="WBParaSite" id="ASIM_0002055801-mRNA-1">
    <property type="protein sequence ID" value="ASIM_0002055801-mRNA-1"/>
    <property type="gene ID" value="ASIM_0002055801"/>
</dbReference>
<dbReference type="GO" id="GO:0006506">
    <property type="term" value="P:GPI anchor biosynthetic process"/>
    <property type="evidence" value="ECO:0007669"/>
    <property type="project" value="InterPro"/>
</dbReference>
<proteinExistence type="predicted"/>
<keyword evidence="2" id="KW-1185">Reference proteome</keyword>
<dbReference type="PANTHER" id="PTHR31410:SF1">
    <property type="entry name" value="POST-GPI ATTACHMENT TO PROTEINS FACTOR 4"/>
    <property type="match status" value="1"/>
</dbReference>
<reference evidence="1 2" key="2">
    <citation type="submission" date="2018-11" db="EMBL/GenBank/DDBJ databases">
        <authorList>
            <consortium name="Pathogen Informatics"/>
        </authorList>
    </citation>
    <scope>NUCLEOTIDE SEQUENCE [LARGE SCALE GENOMIC DNA]</scope>
</reference>
<evidence type="ECO:0000313" key="3">
    <source>
        <dbReference type="WBParaSite" id="ASIM_0002055801-mRNA-1"/>
    </source>
</evidence>
<sequence>MDGIHPVSGSYKSWSSRRVLPKDRQNVTVSIVVVASGREGDFLSQVPTIKVKSKSHKSDRLTNYAEKIKKESDDYWNCLRYVLLIEDDAIPVPHFMPLLNSVVQQMDSNPQIDFVKLYHPRYLRKIPYYFQVIISLVLSRIYHK</sequence>
<gene>
    <name evidence="1" type="ORF">ASIM_LOCUS19941</name>
</gene>
<protein>
    <submittedName>
        <fullName evidence="3">Glyco_trans_2-like domain-containing protein</fullName>
    </submittedName>
</protein>
<reference evidence="3" key="1">
    <citation type="submission" date="2017-02" db="UniProtKB">
        <authorList>
            <consortium name="WormBaseParasite"/>
        </authorList>
    </citation>
    <scope>IDENTIFICATION</scope>
</reference>
<organism evidence="3">
    <name type="scientific">Anisakis simplex</name>
    <name type="common">Herring worm</name>
    <dbReference type="NCBI Taxonomy" id="6269"/>
    <lineage>
        <taxon>Eukaryota</taxon>
        <taxon>Metazoa</taxon>
        <taxon>Ecdysozoa</taxon>
        <taxon>Nematoda</taxon>
        <taxon>Chromadorea</taxon>
        <taxon>Rhabditida</taxon>
        <taxon>Spirurina</taxon>
        <taxon>Ascaridomorpha</taxon>
        <taxon>Ascaridoidea</taxon>
        <taxon>Anisakidae</taxon>
        <taxon>Anisakis</taxon>
        <taxon>Anisakis simplex complex</taxon>
    </lineage>
</organism>
<accession>A0A0M3KHU3</accession>
<dbReference type="Proteomes" id="UP000267096">
    <property type="component" value="Unassembled WGS sequence"/>
</dbReference>
<name>A0A0M3KHU3_ANISI</name>